<evidence type="ECO:0000313" key="4">
    <source>
        <dbReference type="RefSeq" id="NP_001313307.1"/>
    </source>
</evidence>
<dbReference type="Pfam" id="PF15669">
    <property type="entry name" value="CCDC24"/>
    <property type="match status" value="1"/>
</dbReference>
<dbReference type="AlphaFoldDB" id="A0A8M2BAU6"/>
<evidence type="ECO:0000256" key="2">
    <source>
        <dbReference type="SAM" id="MobiDB-lite"/>
    </source>
</evidence>
<dbReference type="OrthoDB" id="6022633at2759"/>
<evidence type="ECO:0000313" key="3">
    <source>
        <dbReference type="Proteomes" id="UP000000437"/>
    </source>
</evidence>
<dbReference type="GeneID" id="541495"/>
<dbReference type="RefSeq" id="XP_005163555.1">
    <property type="nucleotide sequence ID" value="XM_005163498.5"/>
</dbReference>
<feature type="region of interest" description="Disordered" evidence="2">
    <location>
        <begin position="118"/>
        <end position="156"/>
    </location>
</feature>
<dbReference type="InterPro" id="IPR031367">
    <property type="entry name" value="CCDC24"/>
</dbReference>
<dbReference type="CTD" id="149473"/>
<sequence length="397" mass="44655">MDNFQHQQSVWNLVKENVPCSELPEIRAVLGDALIDTYTELYSEVEMWEKIWQELHFSERGSRPEAPVFPLADPPALKELLKAEIQLLLLTLREKAARQGRDEEEVISQYSPSVVSYALGNTKRQRSPGTWRERKSPSRPPSSLSETGSRSVSSFSSHSSCEEEIKALRHKLNITHIDEVVAHLRSVLTEESEALRKDVQALQENLEAERVSTQTEPVCPEPTLAELKEERRLIQRDLNVQGSMSCSYKSNNRSTRNPQKHTRGALELALSTDDPETANPLNSAPSCLKPCPPRETNHTRSNRALTISSDADSTVSVSALEYEDNMYKHRGHSLRASAFRLIPAASVKHFLQQIETGNGEPEHLHPTPPAVQRTADRGRKVPRQIDFSQPDGLLTSH</sequence>
<dbReference type="KEGG" id="dre:541495"/>
<dbReference type="AGR" id="ZFIN:ZDB-GENE-050327-18"/>
<reference evidence="4" key="3">
    <citation type="journal article" date="2016" name="BMC Genomics">
        <title>Gene evolution and gene expression after whole genome duplication in fish: the PhyloFish database.</title>
        <authorList>
            <person name="Pasquier J."/>
            <person name="Cabau C."/>
            <person name="Nguyen T."/>
            <person name="Jouanno E."/>
            <person name="Severac D."/>
            <person name="Braasch I."/>
            <person name="Journot L."/>
            <person name="Pontarotti P."/>
            <person name="Klopp C."/>
            <person name="Postlethwait J.H."/>
            <person name="Guiguen Y."/>
            <person name="Bobe J."/>
        </authorList>
    </citation>
    <scope>NUCLEOTIDE SEQUENCE</scope>
    <source>
        <strain evidence="4">Tuebingen</strain>
    </source>
</reference>
<proteinExistence type="predicted"/>
<evidence type="ECO:0000313" key="6">
    <source>
        <dbReference type="ZFIN" id="ZDB-GENE-050327-18"/>
    </source>
</evidence>
<evidence type="ECO:0000256" key="1">
    <source>
        <dbReference type="SAM" id="Coils"/>
    </source>
</evidence>
<reference evidence="4" key="4">
    <citation type="journal article" date="2022" name="Int. J. Mol. Sci.">
        <title>Transgenic Overexpression of Myocilin Leads to Variable Ocular Anterior Segment and Retinal Alterations Associated with Extracellular Matrix Abnormalities in Adult Zebrafish.</title>
        <authorList>
            <person name="Atienzar-Aroca R."/>
            <person name="Ferre-Fernandez J.J."/>
            <person name="Tevar A."/>
            <person name="Bonet-Fernandez J.M."/>
            <person name="Cabanero M.J."/>
            <person name="Ruiz-Pastor M.J."/>
            <person name="Cuenca N."/>
            <person name="Aroca-Aguilar J.D."/>
            <person name="Escribano J."/>
        </authorList>
    </citation>
    <scope>NUCLEOTIDE SEQUENCE</scope>
    <source>
        <strain evidence="4">Tuebingen</strain>
    </source>
</reference>
<keyword evidence="3" id="KW-1185">Reference proteome</keyword>
<reference evidence="4" key="2">
    <citation type="journal article" date="2015" name="Nat. Commun.">
        <title>RFX transcription factors are essential for hearing in mice.</title>
        <authorList>
            <person name="Elkon R."/>
            <person name="Milon B."/>
            <person name="Morrison L."/>
            <person name="Shah M."/>
            <person name="Vijayakumar S."/>
            <person name="Racherla M."/>
            <person name="Leitch C.C."/>
            <person name="Silipino L."/>
            <person name="Hadi S."/>
            <person name="Weiss-Gayet M."/>
            <person name="Barras E."/>
            <person name="Schmid C.D."/>
            <person name="Ait-Lounis A."/>
            <person name="Barnes A."/>
            <person name="Song Y."/>
            <person name="Eisenman D.J."/>
            <person name="Eliyahu E."/>
            <person name="Frolenkov G.I."/>
            <person name="Strome S.E."/>
            <person name="Durand B."/>
            <person name="Zaghloul N.A."/>
            <person name="Jones S.M."/>
            <person name="Reith W."/>
            <person name="Hertzano R."/>
        </authorList>
    </citation>
    <scope>NUCLEOTIDE SEQUENCE</scope>
    <source>
        <strain evidence="4">Tuebingen</strain>
    </source>
</reference>
<protein>
    <submittedName>
        <fullName evidence="4 5">Coiled-coil domain-containing protein 24</fullName>
    </submittedName>
</protein>
<feature type="region of interest" description="Disordered" evidence="2">
    <location>
        <begin position="273"/>
        <end position="299"/>
    </location>
</feature>
<gene>
    <name evidence="4 5 6" type="primary">ccdc24</name>
    <name evidence="4 5" type="synonym">wu:fc21f03</name>
    <name evidence="4 5" type="synonym">zgc:113043</name>
</gene>
<accession>A0A8M2BAU6</accession>
<name>A0A8M2BAU6_DANRE</name>
<keyword evidence="1" id="KW-0175">Coiled coil</keyword>
<reference evidence="4 5" key="5">
    <citation type="submission" date="2025-04" db="UniProtKB">
        <authorList>
            <consortium name="RefSeq"/>
        </authorList>
    </citation>
    <scope>IDENTIFICATION</scope>
    <source>
        <strain evidence="4 5">Tuebingen</strain>
    </source>
</reference>
<feature type="compositionally biased region" description="Low complexity" evidence="2">
    <location>
        <begin position="141"/>
        <end position="156"/>
    </location>
</feature>
<dbReference type="RefSeq" id="NP_001313307.1">
    <property type="nucleotide sequence ID" value="NM_001326378.1"/>
</dbReference>
<reference evidence="3" key="1">
    <citation type="journal article" date="2013" name="Nature">
        <title>The zebrafish reference genome sequence and its relationship to the human genome.</title>
        <authorList>
            <consortium name="Genome Reference Consortium Zebrafish"/>
            <person name="Howe K."/>
            <person name="Clark M.D."/>
            <person name="Torroja C.F."/>
            <person name="Torrance J."/>
            <person name="Berthelot C."/>
            <person name="Muffato M."/>
            <person name="Collins J.E."/>
            <person name="Humphray S."/>
            <person name="McLaren K."/>
            <person name="Matthews L."/>
            <person name="McLaren S."/>
            <person name="Sealy I."/>
            <person name="Caccamo M."/>
            <person name="Churcher C."/>
            <person name="Scott C."/>
            <person name="Barrett J.C."/>
            <person name="Koch R."/>
            <person name="Rauch G.J."/>
            <person name="White S."/>
            <person name="Chow W."/>
            <person name="Kilian B."/>
            <person name="Quintais L.T."/>
            <person name="Guerra-Assuncao J.A."/>
            <person name="Zhou Y."/>
            <person name="Gu Y."/>
            <person name="Yen J."/>
            <person name="Vogel J.H."/>
            <person name="Eyre T."/>
            <person name="Redmond S."/>
            <person name="Banerjee R."/>
            <person name="Chi J."/>
            <person name="Fu B."/>
            <person name="Langley E."/>
            <person name="Maguire S.F."/>
            <person name="Laird G.K."/>
            <person name="Lloyd D."/>
            <person name="Kenyon E."/>
            <person name="Donaldson S."/>
            <person name="Sehra H."/>
            <person name="Almeida-King J."/>
            <person name="Loveland J."/>
            <person name="Trevanion S."/>
            <person name="Jones M."/>
            <person name="Quail M."/>
            <person name="Willey D."/>
            <person name="Hunt A."/>
            <person name="Burton J."/>
            <person name="Sims S."/>
            <person name="McLay K."/>
            <person name="Plumb B."/>
            <person name="Davis J."/>
            <person name="Clee C."/>
            <person name="Oliver K."/>
            <person name="Clark R."/>
            <person name="Riddle C."/>
            <person name="Elliot D."/>
            <person name="Eliott D."/>
            <person name="Threadgold G."/>
            <person name="Harden G."/>
            <person name="Ware D."/>
            <person name="Begum S."/>
            <person name="Mortimore B."/>
            <person name="Mortimer B."/>
            <person name="Kerry G."/>
            <person name="Heath P."/>
            <person name="Phillimore B."/>
            <person name="Tracey A."/>
            <person name="Corby N."/>
            <person name="Dunn M."/>
            <person name="Johnson C."/>
            <person name="Wood J."/>
            <person name="Clark S."/>
            <person name="Pelan S."/>
            <person name="Griffiths G."/>
            <person name="Smith M."/>
            <person name="Glithero R."/>
            <person name="Howden P."/>
            <person name="Barker N."/>
            <person name="Lloyd C."/>
            <person name="Stevens C."/>
            <person name="Harley J."/>
            <person name="Holt K."/>
            <person name="Panagiotidis G."/>
            <person name="Lovell J."/>
            <person name="Beasley H."/>
            <person name="Henderson C."/>
            <person name="Gordon D."/>
            <person name="Auger K."/>
            <person name="Wright D."/>
            <person name="Collins J."/>
            <person name="Raisen C."/>
            <person name="Dyer L."/>
            <person name="Leung K."/>
            <person name="Robertson L."/>
            <person name="Ambridge K."/>
            <person name="Leongamornlert D."/>
            <person name="McGuire S."/>
            <person name="Gilderthorp R."/>
            <person name="Griffiths C."/>
            <person name="Manthravadi D."/>
            <person name="Nichol S."/>
            <person name="Barker G."/>
            <person name="Whitehead S."/>
            <person name="Kay M."/>
            <person name="Brown J."/>
            <person name="Murnane C."/>
            <person name="Gray E."/>
            <person name="Humphries M."/>
            <person name="Sycamore N."/>
            <person name="Barker D."/>
            <person name="Saunders D."/>
            <person name="Wallis J."/>
            <person name="Babbage A."/>
            <person name="Hammond S."/>
            <person name="Mashreghi-Mohammadi M."/>
            <person name="Barr L."/>
            <person name="Martin S."/>
            <person name="Wray P."/>
            <person name="Ellington A."/>
            <person name="Matthews N."/>
            <person name="Ellwood M."/>
            <person name="Woodmansey R."/>
            <person name="Clark G."/>
            <person name="Cooper J."/>
            <person name="Cooper J."/>
            <person name="Tromans A."/>
            <person name="Grafham D."/>
            <person name="Skuce C."/>
            <person name="Pandian R."/>
            <person name="Andrews R."/>
            <person name="Harrison E."/>
            <person name="Kimberley A."/>
            <person name="Garnett J."/>
            <person name="Fosker N."/>
            <person name="Hall R."/>
            <person name="Garner P."/>
            <person name="Kelly D."/>
            <person name="Bird C."/>
            <person name="Palmer S."/>
            <person name="Gehring I."/>
            <person name="Berger A."/>
            <person name="Dooley C.M."/>
            <person name="Ersan-Urun Z."/>
            <person name="Eser C."/>
            <person name="Geiger H."/>
            <person name="Geisler M."/>
            <person name="Karotki L."/>
            <person name="Kirn A."/>
            <person name="Konantz J."/>
            <person name="Konantz M."/>
            <person name="Oberlander M."/>
            <person name="Rudolph-Geiger S."/>
            <person name="Teucke M."/>
            <person name="Lanz C."/>
            <person name="Raddatz G."/>
            <person name="Osoegawa K."/>
            <person name="Zhu B."/>
            <person name="Rapp A."/>
            <person name="Widaa S."/>
            <person name="Langford C."/>
            <person name="Yang F."/>
            <person name="Schuster S.C."/>
            <person name="Carter N.P."/>
            <person name="Harrow J."/>
            <person name="Ning Z."/>
            <person name="Herrero J."/>
            <person name="Searle S.M."/>
            <person name="Enright A."/>
            <person name="Geisler R."/>
            <person name="Plasterk R.H."/>
            <person name="Lee C."/>
            <person name="Westerfield M."/>
            <person name="de Jong P.J."/>
            <person name="Zon L.I."/>
            <person name="Postlethwait J.H."/>
            <person name="Nusslein-Volhard C."/>
            <person name="Hubbard T.J."/>
            <person name="Roest Crollius H."/>
            <person name="Rogers J."/>
            <person name="Stemple D.L."/>
        </authorList>
    </citation>
    <scope>NUCLEOTIDE SEQUENCE [LARGE SCALE GENOMIC DNA]</scope>
</reference>
<organism evidence="3 5">
    <name type="scientific">Danio rerio</name>
    <name type="common">Zebrafish</name>
    <name type="synonym">Brachydanio rerio</name>
    <dbReference type="NCBI Taxonomy" id="7955"/>
    <lineage>
        <taxon>Eukaryota</taxon>
        <taxon>Metazoa</taxon>
        <taxon>Chordata</taxon>
        <taxon>Craniata</taxon>
        <taxon>Vertebrata</taxon>
        <taxon>Euteleostomi</taxon>
        <taxon>Actinopterygii</taxon>
        <taxon>Neopterygii</taxon>
        <taxon>Teleostei</taxon>
        <taxon>Ostariophysi</taxon>
        <taxon>Cypriniformes</taxon>
        <taxon>Danionidae</taxon>
        <taxon>Danioninae</taxon>
        <taxon>Danio</taxon>
    </lineage>
</organism>
<dbReference type="ZFIN" id="ZDB-GENE-050327-18">
    <property type="gene designation" value="ccdc24"/>
</dbReference>
<dbReference type="Proteomes" id="UP000000437">
    <property type="component" value="Chromosome 2"/>
</dbReference>
<dbReference type="PANTHER" id="PTHR28601:SF1">
    <property type="entry name" value="COILED-COIL DOMAIN-CONTAINING PROTEIN 24"/>
    <property type="match status" value="1"/>
</dbReference>
<evidence type="ECO:0000313" key="5">
    <source>
        <dbReference type="RefSeq" id="XP_005163555.1"/>
    </source>
</evidence>
<feature type="region of interest" description="Disordered" evidence="2">
    <location>
        <begin position="357"/>
        <end position="397"/>
    </location>
</feature>
<dbReference type="PANTHER" id="PTHR28601">
    <property type="entry name" value="COILED-COIL DOMAIN-CONTAINING PROTEIN 24"/>
    <property type="match status" value="1"/>
</dbReference>
<feature type="coiled-coil region" evidence="1">
    <location>
        <begin position="185"/>
        <end position="212"/>
    </location>
</feature>